<dbReference type="Gene3D" id="3.40.140.10">
    <property type="entry name" value="Cytidine Deaminase, domain 2"/>
    <property type="match status" value="1"/>
</dbReference>
<dbReference type="PANTHER" id="PTHR34858:SF1">
    <property type="entry name" value="CYSO-CYSTEINE PEPTIDASE"/>
    <property type="match status" value="1"/>
</dbReference>
<dbReference type="CDD" id="cd08070">
    <property type="entry name" value="MPN_like"/>
    <property type="match status" value="1"/>
</dbReference>
<accession>Q9V0W1</accession>
<keyword evidence="1" id="KW-0645">Protease</keyword>
<dbReference type="eggNOG" id="arCOG01138">
    <property type="taxonomic scope" value="Archaea"/>
</dbReference>
<feature type="domain" description="JAB1/MPN/MOV34 metalloenzyme" evidence="6">
    <location>
        <begin position="1"/>
        <end position="122"/>
    </location>
</feature>
<dbReference type="GO" id="GO:0006508">
    <property type="term" value="P:proteolysis"/>
    <property type="evidence" value="ECO:0007669"/>
    <property type="project" value="UniProtKB-KW"/>
</dbReference>
<dbReference type="STRING" id="272844.PAB1919"/>
<dbReference type="InterPro" id="IPR028090">
    <property type="entry name" value="JAB_dom_prok"/>
</dbReference>
<dbReference type="PIR" id="G75109">
    <property type="entry name" value="G75109"/>
</dbReference>
<dbReference type="GO" id="GO:0008270">
    <property type="term" value="F:zinc ion binding"/>
    <property type="evidence" value="ECO:0007669"/>
    <property type="project" value="TreeGrafter"/>
</dbReference>
<dbReference type="GO" id="GO:0008235">
    <property type="term" value="F:metalloexopeptidase activity"/>
    <property type="evidence" value="ECO:0007669"/>
    <property type="project" value="TreeGrafter"/>
</dbReference>
<name>Q9V0W1_PYRAB</name>
<dbReference type="Pfam" id="PF14464">
    <property type="entry name" value="Prok-JAB"/>
    <property type="match status" value="1"/>
</dbReference>
<protein>
    <submittedName>
        <fullName evidence="7">Transcription regulator protein, putative, Mov34/MPN/PAD-1 family</fullName>
    </submittedName>
</protein>
<dbReference type="EMBL" id="HE613800">
    <property type="protein sequence ID" value="CCE70065.1"/>
    <property type="molecule type" value="Genomic_DNA"/>
</dbReference>
<dbReference type="Proteomes" id="UP000000810">
    <property type="component" value="Chromosome"/>
</dbReference>
<reference evidence="8 10" key="5">
    <citation type="journal article" date="2012" name="Curr. Microbiol.">
        <title>Re-annotation of two hyperthermophilic archaea Pyrococcus abyssi GE5 and Pyrococcus furiosus DSM 3638.</title>
        <authorList>
            <person name="Gao J."/>
            <person name="Wang J."/>
        </authorList>
    </citation>
    <scope>GENOME REANNOTATION</scope>
    <source>
        <strain evidence="8">GE5</strain>
        <strain evidence="10">GE5 / Orsay</strain>
    </source>
</reference>
<dbReference type="EMBL" id="AJ248285">
    <property type="protein sequence ID" value="CAB49592.1"/>
    <property type="molecule type" value="Genomic_DNA"/>
</dbReference>
<proteinExistence type="predicted"/>
<evidence type="ECO:0000256" key="5">
    <source>
        <dbReference type="ARBA" id="ARBA00023049"/>
    </source>
</evidence>
<evidence type="ECO:0000313" key="8">
    <source>
        <dbReference type="EMBL" id="CCE70065.1"/>
    </source>
</evidence>
<evidence type="ECO:0000313" key="9">
    <source>
        <dbReference type="Proteomes" id="UP000000810"/>
    </source>
</evidence>
<dbReference type="SUPFAM" id="SSF102712">
    <property type="entry name" value="JAB1/MPN domain"/>
    <property type="match status" value="1"/>
</dbReference>
<reference evidence="7 9" key="4">
    <citation type="journal article" date="2003" name="Mol. Microbiol.">
        <title>An integrated analysis of the genome of the hyperthermophilic archaeon Pyrococcus abyssi.</title>
        <authorList>
            <person name="Cohen G."/>
            <person name="Barbe V."/>
            <person name="Flament D."/>
            <person name="Galperin M."/>
            <person name="Heilig R."/>
            <person name="Ripp R."/>
            <person name="Lecompte O."/>
            <person name="Prieur D."/>
            <person name="Poch O."/>
            <person name="Quellerou J."/>
            <person name="Thierry J.C."/>
            <person name="Van der Oost J."/>
            <person name="Weissenbach J."/>
            <person name="Zivanovic Y."/>
            <person name="Forterre P."/>
        </authorList>
    </citation>
    <scope>NUCLEOTIDE SEQUENCE [LARGE SCALE GENOMIC DNA]</scope>
    <source>
        <strain evidence="9">GE5 / Orsay</strain>
        <strain evidence="7">Orsay</strain>
    </source>
</reference>
<dbReference type="OrthoDB" id="10589at2157"/>
<evidence type="ECO:0000259" key="6">
    <source>
        <dbReference type="SMART" id="SM00232"/>
    </source>
</evidence>
<organism evidence="7 9">
    <name type="scientific">Pyrococcus abyssi (strain GE5 / Orsay)</name>
    <dbReference type="NCBI Taxonomy" id="272844"/>
    <lineage>
        <taxon>Archaea</taxon>
        <taxon>Methanobacteriati</taxon>
        <taxon>Methanobacteriota</taxon>
        <taxon>Thermococci</taxon>
        <taxon>Thermococcales</taxon>
        <taxon>Thermococcaceae</taxon>
        <taxon>Pyrococcus</taxon>
    </lineage>
</organism>
<gene>
    <name evidence="7" type="ordered locus">PAB1919</name>
</gene>
<sequence>MLLVIPIDVLTSILKKAKEVDYEICGFIFGKREGNKFIGKRARFIENTLRSPIRFKMNPEEMLKALEEAEKLGEEPVSIFHSHVNCPPYPSEEDLKGMRNWRIPWLIVNRKGEFSAYILEGDEIKKVEVELRYPNRTPPSRA</sequence>
<evidence type="ECO:0000256" key="2">
    <source>
        <dbReference type="ARBA" id="ARBA00022723"/>
    </source>
</evidence>
<keyword evidence="4" id="KW-0862">Zinc</keyword>
<dbReference type="InterPro" id="IPR051929">
    <property type="entry name" value="VirAsm_ModProt"/>
</dbReference>
<evidence type="ECO:0000256" key="3">
    <source>
        <dbReference type="ARBA" id="ARBA00022801"/>
    </source>
</evidence>
<reference evidence="7" key="1">
    <citation type="submission" date="1999-07" db="EMBL/GenBank/DDBJ databases">
        <authorList>
            <person name="Genoscope"/>
        </authorList>
    </citation>
    <scope>NUCLEOTIDE SEQUENCE</scope>
    <source>
        <strain evidence="7">Orsay</strain>
    </source>
</reference>
<keyword evidence="5" id="KW-0482">Metalloprotease</keyword>
<evidence type="ECO:0000313" key="10">
    <source>
        <dbReference type="Proteomes" id="UP000009139"/>
    </source>
</evidence>
<dbReference type="Proteomes" id="UP000009139">
    <property type="component" value="Chromosome"/>
</dbReference>
<reference evidence="7" key="2">
    <citation type="journal article" date="2000" name="J. Mol. Biol.">
        <title>Archaeal homologs of eukaryotic methylation guide small nucleolar RNAs: lessons from the Pyrococcus genomes.</title>
        <authorList>
            <person name="Gaspin C."/>
            <person name="Cavaille J."/>
            <person name="Erauso G."/>
        </authorList>
    </citation>
    <scope>NUCLEOTIDE SEQUENCE</scope>
    <source>
        <strain evidence="7">Orsay</strain>
    </source>
</reference>
<dbReference type="PANTHER" id="PTHR34858">
    <property type="entry name" value="CYSO-CYSTEINE PEPTIDASE"/>
    <property type="match status" value="1"/>
</dbReference>
<reference evidence="7" key="3">
    <citation type="journal article" date="2001" name="Genome Res.">
        <title>Genome evolution at the genus level: comparison of three complete genomes of hyperthermophilic archaea.</title>
        <authorList>
            <person name="Lecompte O."/>
            <person name="Ripp R."/>
            <person name="Puzos-Barbe V."/>
            <person name="Duprat S."/>
            <person name="Heilig R."/>
            <person name="Dietrich J."/>
            <person name="Thierry J.C."/>
            <person name="Poch O."/>
        </authorList>
    </citation>
    <scope>NUCLEOTIDE SEQUENCE</scope>
    <source>
        <strain evidence="7">Orsay</strain>
    </source>
</reference>
<evidence type="ECO:0000313" key="7">
    <source>
        <dbReference type="EMBL" id="CAB49592.1"/>
    </source>
</evidence>
<dbReference type="AlphaFoldDB" id="Q9V0W1"/>
<dbReference type="InterPro" id="IPR000555">
    <property type="entry name" value="JAMM/MPN+_dom"/>
</dbReference>
<keyword evidence="3" id="KW-0378">Hydrolase</keyword>
<dbReference type="KEGG" id="pab:PAB1919"/>
<keyword evidence="2" id="KW-0479">Metal-binding</keyword>
<evidence type="ECO:0000256" key="1">
    <source>
        <dbReference type="ARBA" id="ARBA00022670"/>
    </source>
</evidence>
<dbReference type="RefSeq" id="WP_010867794.1">
    <property type="nucleotide sequence ID" value="NC_000868.1"/>
</dbReference>
<dbReference type="PATRIC" id="fig|272844.11.peg.710"/>
<dbReference type="SMART" id="SM00232">
    <property type="entry name" value="JAB_MPN"/>
    <property type="match status" value="1"/>
</dbReference>
<keyword evidence="9" id="KW-1185">Reference proteome</keyword>
<dbReference type="HOGENOM" id="CLU_116765_4_2_2"/>
<evidence type="ECO:0000256" key="4">
    <source>
        <dbReference type="ARBA" id="ARBA00022833"/>
    </source>
</evidence>